<reference evidence="1" key="1">
    <citation type="submission" date="2013-08" db="EMBL/GenBank/DDBJ databases">
        <authorList>
            <person name="Mendez C."/>
            <person name="Richter M."/>
            <person name="Ferrer M."/>
            <person name="Sanchez J."/>
        </authorList>
    </citation>
    <scope>NUCLEOTIDE SEQUENCE</scope>
</reference>
<reference evidence="1" key="2">
    <citation type="journal article" date="2014" name="ISME J.">
        <title>Microbial stratification in low pH oxic and suboxic macroscopic growths along an acid mine drainage.</title>
        <authorList>
            <person name="Mendez-Garcia C."/>
            <person name="Mesa V."/>
            <person name="Sprenger R.R."/>
            <person name="Richter M."/>
            <person name="Diez M.S."/>
            <person name="Solano J."/>
            <person name="Bargiela R."/>
            <person name="Golyshina O.V."/>
            <person name="Manteca A."/>
            <person name="Ramos J.L."/>
            <person name="Gallego J.R."/>
            <person name="Llorente I."/>
            <person name="Martins Dos Santos V.A."/>
            <person name="Jensen O.N."/>
            <person name="Pelaez A.I."/>
            <person name="Sanchez J."/>
            <person name="Ferrer M."/>
        </authorList>
    </citation>
    <scope>NUCLEOTIDE SEQUENCE</scope>
</reference>
<sequence length="201" mass="22957">SNAGPYRNSIEKVLLSAFNKSYKDTKDPDPNTVYSNIELAVIEQHAKVTNTSIKYTKHGENIKAALQNLRLIISRPEFAYNNGIDFRSIIERGAVFDLSNVSNNMKPFFYALILNQIYGFAESFDIYGDSKLRMLICLEEAQVVFSNDAESAANQDLENRVQNFRKKGIGLFLITHNATDISPRIRRLLQFKMYFRQSADV</sequence>
<dbReference type="AlphaFoldDB" id="T0ZMS1"/>
<proteinExistence type="predicted"/>
<gene>
    <name evidence="1" type="ORF">B2A_09061</name>
</gene>
<feature type="non-terminal residue" evidence="1">
    <location>
        <position position="201"/>
    </location>
</feature>
<feature type="non-terminal residue" evidence="1">
    <location>
        <position position="1"/>
    </location>
</feature>
<comment type="caution">
    <text evidence="1">The sequence shown here is derived from an EMBL/GenBank/DDBJ whole genome shotgun (WGS) entry which is preliminary data.</text>
</comment>
<dbReference type="Gene3D" id="3.40.50.300">
    <property type="entry name" value="P-loop containing nucleotide triphosphate hydrolases"/>
    <property type="match status" value="1"/>
</dbReference>
<accession>T0ZMS1</accession>
<organism evidence="1">
    <name type="scientific">mine drainage metagenome</name>
    <dbReference type="NCBI Taxonomy" id="410659"/>
    <lineage>
        <taxon>unclassified sequences</taxon>
        <taxon>metagenomes</taxon>
        <taxon>ecological metagenomes</taxon>
    </lineage>
</organism>
<dbReference type="EMBL" id="AUZZ01006537">
    <property type="protein sequence ID" value="EQD45973.1"/>
    <property type="molecule type" value="Genomic_DNA"/>
</dbReference>
<evidence type="ECO:0000313" key="1">
    <source>
        <dbReference type="EMBL" id="EQD45973.1"/>
    </source>
</evidence>
<dbReference type="InterPro" id="IPR027417">
    <property type="entry name" value="P-loop_NTPase"/>
</dbReference>
<name>T0ZMS1_9ZZZZ</name>
<dbReference type="SUPFAM" id="SSF52540">
    <property type="entry name" value="P-loop containing nucleoside triphosphate hydrolases"/>
    <property type="match status" value="1"/>
</dbReference>
<protein>
    <submittedName>
        <fullName evidence="1">Uncharacterized protein</fullName>
    </submittedName>
</protein>